<evidence type="ECO:0000313" key="1">
    <source>
        <dbReference type="EMBL" id="CDY59997.1"/>
    </source>
</evidence>
<evidence type="ECO:0000313" key="2">
    <source>
        <dbReference type="Proteomes" id="UP000028999"/>
    </source>
</evidence>
<dbReference type="Gramene" id="CDY59997">
    <property type="protein sequence ID" value="CDY59997"/>
    <property type="gene ID" value="GSBRNA2T00028017001"/>
</dbReference>
<gene>
    <name evidence="1" type="primary">BnaA02g35310D</name>
    <name evidence="1" type="ORF">GSBRNA2T00028017001</name>
</gene>
<dbReference type="PaxDb" id="3708-A0A078J6D2"/>
<reference evidence="1 2" key="1">
    <citation type="journal article" date="2014" name="Science">
        <title>Plant genetics. Early allopolyploid evolution in the post-Neolithic Brassica napus oilseed genome.</title>
        <authorList>
            <person name="Chalhoub B."/>
            <person name="Denoeud F."/>
            <person name="Liu S."/>
            <person name="Parkin I.A."/>
            <person name="Tang H."/>
            <person name="Wang X."/>
            <person name="Chiquet J."/>
            <person name="Belcram H."/>
            <person name="Tong C."/>
            <person name="Samans B."/>
            <person name="Correa M."/>
            <person name="Da Silva C."/>
            <person name="Just J."/>
            <person name="Falentin C."/>
            <person name="Koh C.S."/>
            <person name="Le Clainche I."/>
            <person name="Bernard M."/>
            <person name="Bento P."/>
            <person name="Noel B."/>
            <person name="Labadie K."/>
            <person name="Alberti A."/>
            <person name="Charles M."/>
            <person name="Arnaud D."/>
            <person name="Guo H."/>
            <person name="Daviaud C."/>
            <person name="Alamery S."/>
            <person name="Jabbari K."/>
            <person name="Zhao M."/>
            <person name="Edger P.P."/>
            <person name="Chelaifa H."/>
            <person name="Tack D."/>
            <person name="Lassalle G."/>
            <person name="Mestiri I."/>
            <person name="Schnel N."/>
            <person name="Le Paslier M.C."/>
            <person name="Fan G."/>
            <person name="Renault V."/>
            <person name="Bayer P.E."/>
            <person name="Golicz A.A."/>
            <person name="Manoli S."/>
            <person name="Lee T.H."/>
            <person name="Thi V.H."/>
            <person name="Chalabi S."/>
            <person name="Hu Q."/>
            <person name="Fan C."/>
            <person name="Tollenaere R."/>
            <person name="Lu Y."/>
            <person name="Battail C."/>
            <person name="Shen J."/>
            <person name="Sidebottom C.H."/>
            <person name="Wang X."/>
            <person name="Canaguier A."/>
            <person name="Chauveau A."/>
            <person name="Berard A."/>
            <person name="Deniot G."/>
            <person name="Guan M."/>
            <person name="Liu Z."/>
            <person name="Sun F."/>
            <person name="Lim Y.P."/>
            <person name="Lyons E."/>
            <person name="Town C.D."/>
            <person name="Bancroft I."/>
            <person name="Wang X."/>
            <person name="Meng J."/>
            <person name="Ma J."/>
            <person name="Pires J.C."/>
            <person name="King G.J."/>
            <person name="Brunel D."/>
            <person name="Delourme R."/>
            <person name="Renard M."/>
            <person name="Aury J.M."/>
            <person name="Adams K.L."/>
            <person name="Batley J."/>
            <person name="Snowdon R.J."/>
            <person name="Tost J."/>
            <person name="Edwards D."/>
            <person name="Zhou Y."/>
            <person name="Hua W."/>
            <person name="Sharpe A.G."/>
            <person name="Paterson A.H."/>
            <person name="Guan C."/>
            <person name="Wincker P."/>
        </authorList>
    </citation>
    <scope>NUCLEOTIDE SEQUENCE [LARGE SCALE GENOMIC DNA]</scope>
    <source>
        <strain evidence="2">cv. Darmor-bzh</strain>
    </source>
</reference>
<name>A0A078J6D2_BRANA</name>
<dbReference type="Proteomes" id="UP000028999">
    <property type="component" value="Unassembled WGS sequence"/>
</dbReference>
<protein>
    <submittedName>
        <fullName evidence="1">BnaA02g35310D protein</fullName>
    </submittedName>
</protein>
<dbReference type="AlphaFoldDB" id="A0A078J6D2"/>
<keyword evidence="2" id="KW-1185">Reference proteome</keyword>
<proteinExistence type="predicted"/>
<sequence>MRREKSFVTLMILEIYASSLARVKPSVSRLACIQDPNLTPSITLALDLDITI</sequence>
<accession>A0A078J6D2</accession>
<dbReference type="EMBL" id="LK033830">
    <property type="protein sequence ID" value="CDY59997.1"/>
    <property type="molecule type" value="Genomic_DNA"/>
</dbReference>
<organism evidence="1 2">
    <name type="scientific">Brassica napus</name>
    <name type="common">Rape</name>
    <dbReference type="NCBI Taxonomy" id="3708"/>
    <lineage>
        <taxon>Eukaryota</taxon>
        <taxon>Viridiplantae</taxon>
        <taxon>Streptophyta</taxon>
        <taxon>Embryophyta</taxon>
        <taxon>Tracheophyta</taxon>
        <taxon>Spermatophyta</taxon>
        <taxon>Magnoliopsida</taxon>
        <taxon>eudicotyledons</taxon>
        <taxon>Gunneridae</taxon>
        <taxon>Pentapetalae</taxon>
        <taxon>rosids</taxon>
        <taxon>malvids</taxon>
        <taxon>Brassicales</taxon>
        <taxon>Brassicaceae</taxon>
        <taxon>Brassiceae</taxon>
        <taxon>Brassica</taxon>
    </lineage>
</organism>